<dbReference type="EMBL" id="BAAAZA010000057">
    <property type="protein sequence ID" value="GAA3904593.1"/>
    <property type="molecule type" value="Genomic_DNA"/>
</dbReference>
<dbReference type="InterPro" id="IPR015797">
    <property type="entry name" value="NUDIX_hydrolase-like_dom_sf"/>
</dbReference>
<evidence type="ECO:0000313" key="3">
    <source>
        <dbReference type="Proteomes" id="UP001501563"/>
    </source>
</evidence>
<dbReference type="Pfam" id="PF00293">
    <property type="entry name" value="NUDIX"/>
    <property type="match status" value="1"/>
</dbReference>
<proteinExistence type="predicted"/>
<evidence type="ECO:0000313" key="2">
    <source>
        <dbReference type="EMBL" id="GAA3904593.1"/>
    </source>
</evidence>
<dbReference type="PROSITE" id="PS51462">
    <property type="entry name" value="NUDIX"/>
    <property type="match status" value="1"/>
</dbReference>
<evidence type="ECO:0000259" key="1">
    <source>
        <dbReference type="PROSITE" id="PS51462"/>
    </source>
</evidence>
<gene>
    <name evidence="2" type="ORF">GCM10022207_87380</name>
</gene>
<accession>A0ABP7LM00</accession>
<sequence>MTNAWLPPEQYIETIARATSYACLYFTDVAGRPFQLRSHNEWEVWQWAGGNLERGETPWDAARRECLEETGINFQGTQRLLGVHFIPERENWPANHIGFIFDGGELTDTQLSQVRLTHEHTEWRVATVDEWRREMSPVKFNRLKAIHAARETRTIAYLESL</sequence>
<dbReference type="Proteomes" id="UP001501563">
    <property type="component" value="Unassembled WGS sequence"/>
</dbReference>
<organism evidence="2 3">
    <name type="scientific">Streptomyces lannensis</name>
    <dbReference type="NCBI Taxonomy" id="766498"/>
    <lineage>
        <taxon>Bacteria</taxon>
        <taxon>Bacillati</taxon>
        <taxon>Actinomycetota</taxon>
        <taxon>Actinomycetes</taxon>
        <taxon>Kitasatosporales</taxon>
        <taxon>Streptomycetaceae</taxon>
        <taxon>Streptomyces</taxon>
    </lineage>
</organism>
<dbReference type="Gene3D" id="3.90.79.10">
    <property type="entry name" value="Nucleoside Triphosphate Pyrophosphohydrolase"/>
    <property type="match status" value="1"/>
</dbReference>
<dbReference type="RefSeq" id="WP_331269753.1">
    <property type="nucleotide sequence ID" value="NZ_BAAAZA010000057.1"/>
</dbReference>
<protein>
    <recommendedName>
        <fullName evidence="1">Nudix hydrolase domain-containing protein</fullName>
    </recommendedName>
</protein>
<comment type="caution">
    <text evidence="2">The sequence shown here is derived from an EMBL/GenBank/DDBJ whole genome shotgun (WGS) entry which is preliminary data.</text>
</comment>
<reference evidence="3" key="1">
    <citation type="journal article" date="2019" name="Int. J. Syst. Evol. Microbiol.">
        <title>The Global Catalogue of Microorganisms (GCM) 10K type strain sequencing project: providing services to taxonomists for standard genome sequencing and annotation.</title>
        <authorList>
            <consortium name="The Broad Institute Genomics Platform"/>
            <consortium name="The Broad Institute Genome Sequencing Center for Infectious Disease"/>
            <person name="Wu L."/>
            <person name="Ma J."/>
        </authorList>
    </citation>
    <scope>NUCLEOTIDE SEQUENCE [LARGE SCALE GENOMIC DNA]</scope>
    <source>
        <strain evidence="3">JCM 16578</strain>
    </source>
</reference>
<name>A0ABP7LM00_9ACTN</name>
<keyword evidence="3" id="KW-1185">Reference proteome</keyword>
<dbReference type="InterPro" id="IPR000086">
    <property type="entry name" value="NUDIX_hydrolase_dom"/>
</dbReference>
<feature type="domain" description="Nudix hydrolase" evidence="1">
    <location>
        <begin position="16"/>
        <end position="150"/>
    </location>
</feature>
<dbReference type="SUPFAM" id="SSF55811">
    <property type="entry name" value="Nudix"/>
    <property type="match status" value="1"/>
</dbReference>